<comment type="pathway">
    <text evidence="2">Cell wall biogenesis; cell wall polysaccharide biosynthesis.</text>
</comment>
<dbReference type="PROSITE" id="PS51318">
    <property type="entry name" value="TAT"/>
    <property type="match status" value="1"/>
</dbReference>
<dbReference type="InterPro" id="IPR009045">
    <property type="entry name" value="Zn_M74/Hedgehog-like"/>
</dbReference>
<keyword evidence="7" id="KW-0862">Zinc</keyword>
<keyword evidence="3" id="KW-0645">Protease</keyword>
<dbReference type="AlphaFoldDB" id="A0A3M8QTY0"/>
<comment type="caution">
    <text evidence="12">The sequence shown here is derived from an EMBL/GenBank/DDBJ whole genome shotgun (WGS) entry which is preliminary data.</text>
</comment>
<dbReference type="EMBL" id="RIZI01000181">
    <property type="protein sequence ID" value="RNF59743.1"/>
    <property type="molecule type" value="Genomic_DNA"/>
</dbReference>
<dbReference type="InterPro" id="IPR010275">
    <property type="entry name" value="MepK"/>
</dbReference>
<evidence type="ECO:0000256" key="7">
    <source>
        <dbReference type="ARBA" id="ARBA00022833"/>
    </source>
</evidence>
<evidence type="ECO:0000256" key="10">
    <source>
        <dbReference type="ARBA" id="ARBA00093448"/>
    </source>
</evidence>
<comment type="cofactor">
    <cofactor evidence="1">
        <name>Zn(2+)</name>
        <dbReference type="ChEBI" id="CHEBI:29105"/>
    </cofactor>
</comment>
<dbReference type="PANTHER" id="PTHR37425:SF1">
    <property type="entry name" value="OUTER MEMBRANE PROTEIN"/>
    <property type="match status" value="1"/>
</dbReference>
<organism evidence="12">
    <name type="scientific">Acidithiobacillus sulfuriphilus</name>
    <dbReference type="NCBI Taxonomy" id="1867749"/>
    <lineage>
        <taxon>Bacteria</taxon>
        <taxon>Pseudomonadati</taxon>
        <taxon>Pseudomonadota</taxon>
        <taxon>Acidithiobacillia</taxon>
        <taxon>Acidithiobacillales</taxon>
        <taxon>Acidithiobacillaceae</taxon>
        <taxon>Acidithiobacillus</taxon>
    </lineage>
</organism>
<dbReference type="GO" id="GO:0046872">
    <property type="term" value="F:metal ion binding"/>
    <property type="evidence" value="ECO:0007669"/>
    <property type="project" value="UniProtKB-KW"/>
</dbReference>
<evidence type="ECO:0000256" key="3">
    <source>
        <dbReference type="ARBA" id="ARBA00022670"/>
    </source>
</evidence>
<protein>
    <recommendedName>
        <fullName evidence="11">Murein endopeptidase K</fullName>
    </recommendedName>
</protein>
<dbReference type="Pfam" id="PF05951">
    <property type="entry name" value="Peptidase_M15_2"/>
    <property type="match status" value="1"/>
</dbReference>
<dbReference type="PANTHER" id="PTHR37425">
    <property type="match status" value="1"/>
</dbReference>
<accession>A0A3M8QTY0</accession>
<keyword evidence="5" id="KW-0732">Signal</keyword>
<dbReference type="Gene3D" id="3.30.1380.10">
    <property type="match status" value="1"/>
</dbReference>
<sequence>MKQKPSPLHYSLCRRGFLRGTLAGFAGLAAHGARASTLPTPAERQLAFYNIHTGEHLQTVYWANGAYVPGGLGDINHILRDFRTDTIVPMHRRLLDLLYLIHTRLGNPDPFHIISGYRTPATNAMLHDRSGQVASHSLHMDAMAVDIRLPGVALSRLRELALSLRAGGVGYYPRSDFVHVDIGRVRQWQGA</sequence>
<dbReference type="RefSeq" id="WP_123104862.1">
    <property type="nucleotide sequence ID" value="NZ_CP127527.1"/>
</dbReference>
<gene>
    <name evidence="12" type="ORF">EC580_10600</name>
</gene>
<keyword evidence="4" id="KW-0479">Metal-binding</keyword>
<dbReference type="GO" id="GO:0008237">
    <property type="term" value="F:metallopeptidase activity"/>
    <property type="evidence" value="ECO:0007669"/>
    <property type="project" value="UniProtKB-KW"/>
</dbReference>
<name>A0A3M8QTY0_9PROT</name>
<evidence type="ECO:0000256" key="8">
    <source>
        <dbReference type="ARBA" id="ARBA00023049"/>
    </source>
</evidence>
<dbReference type="CDD" id="cd14844">
    <property type="entry name" value="Zn-DD-carboxypeptidase_like"/>
    <property type="match status" value="1"/>
</dbReference>
<dbReference type="GO" id="GO:0071555">
    <property type="term" value="P:cell wall organization"/>
    <property type="evidence" value="ECO:0007669"/>
    <property type="project" value="UniProtKB-KW"/>
</dbReference>
<dbReference type="OrthoDB" id="9782994at2"/>
<keyword evidence="6" id="KW-0378">Hydrolase</keyword>
<evidence type="ECO:0000313" key="12">
    <source>
        <dbReference type="EMBL" id="RNF59743.1"/>
    </source>
</evidence>
<dbReference type="GO" id="GO:0006508">
    <property type="term" value="P:proteolysis"/>
    <property type="evidence" value="ECO:0007669"/>
    <property type="project" value="UniProtKB-KW"/>
</dbReference>
<evidence type="ECO:0000256" key="2">
    <source>
        <dbReference type="ARBA" id="ARBA00004776"/>
    </source>
</evidence>
<evidence type="ECO:0000256" key="4">
    <source>
        <dbReference type="ARBA" id="ARBA00022723"/>
    </source>
</evidence>
<comment type="similarity">
    <text evidence="10">Belongs to the peptidase M15 family.</text>
</comment>
<proteinExistence type="inferred from homology"/>
<evidence type="ECO:0000256" key="1">
    <source>
        <dbReference type="ARBA" id="ARBA00001947"/>
    </source>
</evidence>
<dbReference type="InterPro" id="IPR006311">
    <property type="entry name" value="TAT_signal"/>
</dbReference>
<keyword evidence="8" id="KW-0482">Metalloprotease</keyword>
<keyword evidence="9" id="KW-0961">Cell wall biogenesis/degradation</keyword>
<evidence type="ECO:0000256" key="5">
    <source>
        <dbReference type="ARBA" id="ARBA00022729"/>
    </source>
</evidence>
<evidence type="ECO:0000256" key="9">
    <source>
        <dbReference type="ARBA" id="ARBA00023316"/>
    </source>
</evidence>
<reference evidence="12" key="1">
    <citation type="submission" date="2018-10" db="EMBL/GenBank/DDBJ databases">
        <title>Acidithiobacillus sulfuriphilus sp. nov.: an extremely acidophilic sulfur-oxidizing chemolithotroph isolated from a neutral pH environment.</title>
        <authorList>
            <person name="Falagan C."/>
            <person name="Moya-Beltran A."/>
            <person name="Quatrini R."/>
            <person name="Johnson D.B."/>
        </authorList>
    </citation>
    <scope>NUCLEOTIDE SEQUENCE [LARGE SCALE GENOMIC DNA]</scope>
    <source>
        <strain evidence="12">CJ-2</strain>
    </source>
</reference>
<evidence type="ECO:0000256" key="6">
    <source>
        <dbReference type="ARBA" id="ARBA00022801"/>
    </source>
</evidence>
<dbReference type="SUPFAM" id="SSF55166">
    <property type="entry name" value="Hedgehog/DD-peptidase"/>
    <property type="match status" value="1"/>
</dbReference>
<evidence type="ECO:0000256" key="11">
    <source>
        <dbReference type="ARBA" id="ARBA00093666"/>
    </source>
</evidence>